<evidence type="ECO:0000313" key="1">
    <source>
        <dbReference type="EMBL" id="KAI4297503.1"/>
    </source>
</evidence>
<gene>
    <name evidence="1" type="ORF">L6164_037392</name>
</gene>
<keyword evidence="2" id="KW-1185">Reference proteome</keyword>
<evidence type="ECO:0000313" key="2">
    <source>
        <dbReference type="Proteomes" id="UP000828941"/>
    </source>
</evidence>
<organism evidence="1 2">
    <name type="scientific">Bauhinia variegata</name>
    <name type="common">Purple orchid tree</name>
    <name type="synonym">Phanera variegata</name>
    <dbReference type="NCBI Taxonomy" id="167791"/>
    <lineage>
        <taxon>Eukaryota</taxon>
        <taxon>Viridiplantae</taxon>
        <taxon>Streptophyta</taxon>
        <taxon>Embryophyta</taxon>
        <taxon>Tracheophyta</taxon>
        <taxon>Spermatophyta</taxon>
        <taxon>Magnoliopsida</taxon>
        <taxon>eudicotyledons</taxon>
        <taxon>Gunneridae</taxon>
        <taxon>Pentapetalae</taxon>
        <taxon>rosids</taxon>
        <taxon>fabids</taxon>
        <taxon>Fabales</taxon>
        <taxon>Fabaceae</taxon>
        <taxon>Cercidoideae</taxon>
        <taxon>Cercideae</taxon>
        <taxon>Bauhiniinae</taxon>
        <taxon>Bauhinia</taxon>
    </lineage>
</organism>
<comment type="caution">
    <text evidence="1">The sequence shown here is derived from an EMBL/GenBank/DDBJ whole genome shotgun (WGS) entry which is preliminary data.</text>
</comment>
<dbReference type="EMBL" id="CM039439">
    <property type="protein sequence ID" value="KAI4297503.1"/>
    <property type="molecule type" value="Genomic_DNA"/>
</dbReference>
<dbReference type="Proteomes" id="UP000828941">
    <property type="component" value="Chromosome 14"/>
</dbReference>
<accession>A0ACB9KJV6</accession>
<protein>
    <submittedName>
        <fullName evidence="1">Uncharacterized protein</fullName>
    </submittedName>
</protein>
<sequence length="99" mass="10849">MPLLHVGLLFYIGLTSGLVDLGRGRFGLVGGVMHSWAIETRLWASATKVFLKARGNLHGEQLEMPSMSQKGEVDVDMDDRLEDMIRDIGAQSFGAITCI</sequence>
<name>A0ACB9KJV6_BAUVA</name>
<reference evidence="1 2" key="1">
    <citation type="journal article" date="2022" name="DNA Res.">
        <title>Chromosomal-level genome assembly of the orchid tree Bauhinia variegata (Leguminosae; Cercidoideae) supports the allotetraploid origin hypothesis of Bauhinia.</title>
        <authorList>
            <person name="Zhong Y."/>
            <person name="Chen Y."/>
            <person name="Zheng D."/>
            <person name="Pang J."/>
            <person name="Liu Y."/>
            <person name="Luo S."/>
            <person name="Meng S."/>
            <person name="Qian L."/>
            <person name="Wei D."/>
            <person name="Dai S."/>
            <person name="Zhou R."/>
        </authorList>
    </citation>
    <scope>NUCLEOTIDE SEQUENCE [LARGE SCALE GENOMIC DNA]</scope>
    <source>
        <strain evidence="1">BV-YZ2020</strain>
    </source>
</reference>
<proteinExistence type="predicted"/>